<feature type="signal peptide" evidence="2">
    <location>
        <begin position="1"/>
        <end position="37"/>
    </location>
</feature>
<sequence>MTTAPFTDRLRPARTRRTVATILLAALALTVSGCADATDADPKPSSSSSKPEPKPTQSKDPQAAEKKAVLAAYDAMWVELMKSYRVASAKGTKLERYATLHALGQFELDLAQMKKNGTVIKGSLGHEAEATQVDTTAKQPSAVIEDCVDLSKWQTYDTKTKKIIPLPSNQPTRYKATAELERWDGHWMITKYTPHGERKC</sequence>
<feature type="region of interest" description="Disordered" evidence="1">
    <location>
        <begin position="36"/>
        <end position="65"/>
    </location>
</feature>
<reference evidence="3 4" key="1">
    <citation type="submission" date="2023-05" db="EMBL/GenBank/DDBJ databases">
        <title>Draft genome sequence of Streptomyces sp. B-S-A6 isolated from a cave soil in Thailand.</title>
        <authorList>
            <person name="Chamroensaksri N."/>
            <person name="Muangham S."/>
        </authorList>
    </citation>
    <scope>NUCLEOTIDE SEQUENCE [LARGE SCALE GENOMIC DNA]</scope>
    <source>
        <strain evidence="3 4">B-S-A6</strain>
    </source>
</reference>
<keyword evidence="4" id="KW-1185">Reference proteome</keyword>
<dbReference type="Proteomes" id="UP001223978">
    <property type="component" value="Unassembled WGS sequence"/>
</dbReference>
<keyword evidence="2" id="KW-0732">Signal</keyword>
<evidence type="ECO:0000313" key="4">
    <source>
        <dbReference type="Proteomes" id="UP001223978"/>
    </source>
</evidence>
<dbReference type="EMBL" id="JASCIQ010000044">
    <property type="protein sequence ID" value="MDI3408346.1"/>
    <property type="molecule type" value="Genomic_DNA"/>
</dbReference>
<comment type="caution">
    <text evidence="3">The sequence shown here is derived from an EMBL/GenBank/DDBJ whole genome shotgun (WGS) entry which is preliminary data.</text>
</comment>
<evidence type="ECO:0008006" key="5">
    <source>
        <dbReference type="Google" id="ProtNLM"/>
    </source>
</evidence>
<evidence type="ECO:0000256" key="2">
    <source>
        <dbReference type="SAM" id="SignalP"/>
    </source>
</evidence>
<proteinExistence type="predicted"/>
<evidence type="ECO:0000256" key="1">
    <source>
        <dbReference type="SAM" id="MobiDB-lite"/>
    </source>
</evidence>
<organism evidence="3 4">
    <name type="scientific">Streptomyces cavernicola</name>
    <dbReference type="NCBI Taxonomy" id="3043613"/>
    <lineage>
        <taxon>Bacteria</taxon>
        <taxon>Bacillati</taxon>
        <taxon>Actinomycetota</taxon>
        <taxon>Actinomycetes</taxon>
        <taxon>Kitasatosporales</taxon>
        <taxon>Streptomycetaceae</taxon>
        <taxon>Streptomyces</taxon>
    </lineage>
</organism>
<feature type="chain" id="PRO_5046902373" description="Secreted protein/lipoprotein" evidence="2">
    <location>
        <begin position="38"/>
        <end position="200"/>
    </location>
</feature>
<dbReference type="RefSeq" id="WP_282546255.1">
    <property type="nucleotide sequence ID" value="NZ_JASCIQ010000044.1"/>
</dbReference>
<name>A0ABT6SJH9_9ACTN</name>
<protein>
    <recommendedName>
        <fullName evidence="5">Secreted protein/lipoprotein</fullName>
    </recommendedName>
</protein>
<evidence type="ECO:0000313" key="3">
    <source>
        <dbReference type="EMBL" id="MDI3408346.1"/>
    </source>
</evidence>
<gene>
    <name evidence="3" type="ORF">QIS96_31570</name>
</gene>
<accession>A0ABT6SJH9</accession>